<feature type="region of interest" description="Disordered" evidence="15">
    <location>
        <begin position="298"/>
        <end position="339"/>
    </location>
</feature>
<name>A0A8T2UZ16_CERRI</name>
<keyword evidence="6" id="KW-0479">Metal-binding</keyword>
<dbReference type="CDD" id="cd02123">
    <property type="entry name" value="PA_C_RZF_like"/>
    <property type="match status" value="1"/>
</dbReference>
<dbReference type="InterPro" id="IPR051653">
    <property type="entry name" value="E3_ligase_sorting_rcpt"/>
</dbReference>
<dbReference type="FunFam" id="3.30.40.10:FF:000388">
    <property type="entry name" value="Putative RING zinc finger domain superfamily protein"/>
    <property type="match status" value="1"/>
</dbReference>
<keyword evidence="19" id="KW-1185">Reference proteome</keyword>
<comment type="pathway">
    <text evidence="2">Protein modification; protein ubiquitination.</text>
</comment>
<dbReference type="OMA" id="ECYLIAF"/>
<evidence type="ECO:0000256" key="11">
    <source>
        <dbReference type="ARBA" id="ARBA00023136"/>
    </source>
</evidence>
<dbReference type="SMART" id="SM00184">
    <property type="entry name" value="RING"/>
    <property type="match status" value="1"/>
</dbReference>
<evidence type="ECO:0000256" key="16">
    <source>
        <dbReference type="SAM" id="Phobius"/>
    </source>
</evidence>
<evidence type="ECO:0000259" key="17">
    <source>
        <dbReference type="PROSITE" id="PS50089"/>
    </source>
</evidence>
<dbReference type="InterPro" id="IPR001841">
    <property type="entry name" value="Znf_RING"/>
</dbReference>
<evidence type="ECO:0000256" key="15">
    <source>
        <dbReference type="SAM" id="MobiDB-lite"/>
    </source>
</evidence>
<feature type="transmembrane region" description="Helical" evidence="16">
    <location>
        <begin position="21"/>
        <end position="41"/>
    </location>
</feature>
<keyword evidence="5 16" id="KW-0812">Transmembrane</keyword>
<organism evidence="18 19">
    <name type="scientific">Ceratopteris richardii</name>
    <name type="common">Triangle waterfern</name>
    <dbReference type="NCBI Taxonomy" id="49495"/>
    <lineage>
        <taxon>Eukaryota</taxon>
        <taxon>Viridiplantae</taxon>
        <taxon>Streptophyta</taxon>
        <taxon>Embryophyta</taxon>
        <taxon>Tracheophyta</taxon>
        <taxon>Polypodiopsida</taxon>
        <taxon>Polypodiidae</taxon>
        <taxon>Polypodiales</taxon>
        <taxon>Pteridineae</taxon>
        <taxon>Pteridaceae</taxon>
        <taxon>Parkerioideae</taxon>
        <taxon>Ceratopteris</taxon>
    </lineage>
</organism>
<keyword evidence="9" id="KW-0862">Zinc</keyword>
<dbReference type="Gene3D" id="3.30.40.10">
    <property type="entry name" value="Zinc/RING finger domain, C3HC4 (zinc finger)"/>
    <property type="match status" value="1"/>
</dbReference>
<dbReference type="InterPro" id="IPR044744">
    <property type="entry name" value="ZNRF4/RNF13/RNF167_PA"/>
</dbReference>
<evidence type="ECO:0000256" key="14">
    <source>
        <dbReference type="PROSITE-ProRule" id="PRU00175"/>
    </source>
</evidence>
<feature type="domain" description="RING-type" evidence="17">
    <location>
        <begin position="251"/>
        <end position="293"/>
    </location>
</feature>
<evidence type="ECO:0000256" key="12">
    <source>
        <dbReference type="ARBA" id="ARBA00023180"/>
    </source>
</evidence>
<dbReference type="SUPFAM" id="SSF57850">
    <property type="entry name" value="RING/U-box"/>
    <property type="match status" value="1"/>
</dbReference>
<dbReference type="SUPFAM" id="SSF52025">
    <property type="entry name" value="PA domain"/>
    <property type="match status" value="1"/>
</dbReference>
<reference evidence="18" key="1">
    <citation type="submission" date="2021-08" db="EMBL/GenBank/DDBJ databases">
        <title>WGS assembly of Ceratopteris richardii.</title>
        <authorList>
            <person name="Marchant D.B."/>
            <person name="Chen G."/>
            <person name="Jenkins J."/>
            <person name="Shu S."/>
            <person name="Leebens-Mack J."/>
            <person name="Grimwood J."/>
            <person name="Schmutz J."/>
            <person name="Soltis P."/>
            <person name="Soltis D."/>
            <person name="Chen Z.-H."/>
        </authorList>
    </citation>
    <scope>NUCLEOTIDE SEQUENCE</scope>
    <source>
        <strain evidence="18">Whitten #5841</strain>
        <tissue evidence="18">Leaf</tissue>
    </source>
</reference>
<dbReference type="OrthoDB" id="8062037at2759"/>
<dbReference type="GO" id="GO:0061630">
    <property type="term" value="F:ubiquitin protein ligase activity"/>
    <property type="evidence" value="ECO:0007669"/>
    <property type="project" value="UniProtKB-EC"/>
</dbReference>
<dbReference type="GO" id="GO:0008270">
    <property type="term" value="F:zinc ion binding"/>
    <property type="evidence" value="ECO:0007669"/>
    <property type="project" value="UniProtKB-KW"/>
</dbReference>
<keyword evidence="10 16" id="KW-1133">Transmembrane helix</keyword>
<dbReference type="Gene3D" id="3.50.30.30">
    <property type="match status" value="1"/>
</dbReference>
<dbReference type="PROSITE" id="PS50089">
    <property type="entry name" value="ZF_RING_2"/>
    <property type="match status" value="1"/>
</dbReference>
<dbReference type="GO" id="GO:0012505">
    <property type="term" value="C:endomembrane system"/>
    <property type="evidence" value="ECO:0007669"/>
    <property type="project" value="UniProtKB-SubCell"/>
</dbReference>
<comment type="caution">
    <text evidence="18">The sequence shown here is derived from an EMBL/GenBank/DDBJ whole genome shotgun (WGS) entry which is preliminary data.</text>
</comment>
<dbReference type="AlphaFoldDB" id="A0A8T2UZ16"/>
<feature type="compositionally biased region" description="Low complexity" evidence="15">
    <location>
        <begin position="318"/>
        <end position="339"/>
    </location>
</feature>
<dbReference type="InterPro" id="IPR003137">
    <property type="entry name" value="PA_domain"/>
</dbReference>
<dbReference type="PANTHER" id="PTHR47168">
    <property type="entry name" value="RING ZINC FINGER DOMAIN SUPERFAMILY PROTEIN-RELATED"/>
    <property type="match status" value="1"/>
</dbReference>
<keyword evidence="11 16" id="KW-0472">Membrane</keyword>
<protein>
    <recommendedName>
        <fullName evidence="3">RING-type E3 ubiquitin transferase</fullName>
        <ecNumber evidence="3">2.3.2.27</ecNumber>
    </recommendedName>
</protein>
<evidence type="ECO:0000256" key="9">
    <source>
        <dbReference type="ARBA" id="ARBA00022833"/>
    </source>
</evidence>
<dbReference type="Proteomes" id="UP000825935">
    <property type="component" value="Chromosome 4"/>
</dbReference>
<dbReference type="EC" id="2.3.2.27" evidence="3"/>
<evidence type="ECO:0000256" key="1">
    <source>
        <dbReference type="ARBA" id="ARBA00000900"/>
    </source>
</evidence>
<evidence type="ECO:0000256" key="2">
    <source>
        <dbReference type="ARBA" id="ARBA00004906"/>
    </source>
</evidence>
<evidence type="ECO:0000313" key="19">
    <source>
        <dbReference type="Proteomes" id="UP000825935"/>
    </source>
</evidence>
<dbReference type="GO" id="GO:0005737">
    <property type="term" value="C:cytoplasm"/>
    <property type="evidence" value="ECO:0007669"/>
    <property type="project" value="UniProtKB-ARBA"/>
</dbReference>
<evidence type="ECO:0000256" key="8">
    <source>
        <dbReference type="ARBA" id="ARBA00022771"/>
    </source>
</evidence>
<accession>A0A8T2UZ16</accession>
<evidence type="ECO:0000313" key="18">
    <source>
        <dbReference type="EMBL" id="KAH7440040.1"/>
    </source>
</evidence>
<dbReference type="PANTHER" id="PTHR47168:SF1">
    <property type="entry name" value="OS02G0798600 PROTEIN"/>
    <property type="match status" value="1"/>
</dbReference>
<evidence type="ECO:0000256" key="3">
    <source>
        <dbReference type="ARBA" id="ARBA00012483"/>
    </source>
</evidence>
<gene>
    <name evidence="18" type="ORF">KP509_04G088600</name>
</gene>
<comment type="subcellular location">
    <subcellularLocation>
        <location evidence="13">Endomembrane system</location>
        <topology evidence="13">Single-pass type I membrane protein</topology>
    </subcellularLocation>
</comment>
<dbReference type="InterPro" id="IPR013083">
    <property type="entry name" value="Znf_RING/FYVE/PHD"/>
</dbReference>
<evidence type="ECO:0000256" key="6">
    <source>
        <dbReference type="ARBA" id="ARBA00022723"/>
    </source>
</evidence>
<keyword evidence="8 14" id="KW-0863">Zinc-finger</keyword>
<evidence type="ECO:0000256" key="4">
    <source>
        <dbReference type="ARBA" id="ARBA00022679"/>
    </source>
</evidence>
<sequence length="361" mass="39165">MPDSDNEQRSGGTSWMVTRREVMVSLVGLSIVVLTLILGRVSTSSVVLITPNNETVPFPDVEASFGRKIPTSGILGLLYVASPRYACSAVKSFNATGSALPGFLLIERGDCDFVTKVQFAQDAGYTAVVVYNNEMSFDLVTMSGNGYGIQIPAVFVSKEAGDILLQYVDDLNTRLYILPALQNTAWSVMAVSFISLLAVSAVLSTFFFVRRQRLRRNSLTSNDSPALSKGDLKAFPVRLFSATENPNLESCAICLEEYANGERLRELPCSHEFHMSCIDQWLTTRRPFCPICKRDFHSKDSKAAPSESTPLLAEASHADTSSSSSPTMPSATSVSGSTSAGRSIAKGMLIFPSYVVMVFVP</sequence>
<keyword evidence="7" id="KW-0732">Signal</keyword>
<keyword evidence="12" id="KW-0325">Glycoprotein</keyword>
<evidence type="ECO:0000256" key="7">
    <source>
        <dbReference type="ARBA" id="ARBA00022729"/>
    </source>
</evidence>
<feature type="transmembrane region" description="Helical" evidence="16">
    <location>
        <begin position="185"/>
        <end position="209"/>
    </location>
</feature>
<evidence type="ECO:0000256" key="10">
    <source>
        <dbReference type="ARBA" id="ARBA00022989"/>
    </source>
</evidence>
<dbReference type="Pfam" id="PF13639">
    <property type="entry name" value="zf-RING_2"/>
    <property type="match status" value="1"/>
</dbReference>
<comment type="catalytic activity">
    <reaction evidence="1">
        <text>S-ubiquitinyl-[E2 ubiquitin-conjugating enzyme]-L-cysteine + [acceptor protein]-L-lysine = [E2 ubiquitin-conjugating enzyme]-L-cysteine + N(6)-ubiquitinyl-[acceptor protein]-L-lysine.</text>
        <dbReference type="EC" id="2.3.2.27"/>
    </reaction>
</comment>
<dbReference type="EMBL" id="CM035409">
    <property type="protein sequence ID" value="KAH7440040.1"/>
    <property type="molecule type" value="Genomic_DNA"/>
</dbReference>
<evidence type="ECO:0000256" key="13">
    <source>
        <dbReference type="ARBA" id="ARBA00046288"/>
    </source>
</evidence>
<proteinExistence type="predicted"/>
<dbReference type="Pfam" id="PF02225">
    <property type="entry name" value="PA"/>
    <property type="match status" value="1"/>
</dbReference>
<keyword evidence="4" id="KW-0808">Transferase</keyword>
<dbReference type="InterPro" id="IPR046450">
    <property type="entry name" value="PA_dom_sf"/>
</dbReference>
<evidence type="ECO:0000256" key="5">
    <source>
        <dbReference type="ARBA" id="ARBA00022692"/>
    </source>
</evidence>